<organism evidence="1 2">
    <name type="scientific">Zhouia spongiae</name>
    <dbReference type="NCBI Taxonomy" id="2202721"/>
    <lineage>
        <taxon>Bacteria</taxon>
        <taxon>Pseudomonadati</taxon>
        <taxon>Bacteroidota</taxon>
        <taxon>Flavobacteriia</taxon>
        <taxon>Flavobacteriales</taxon>
        <taxon>Flavobacteriaceae</taxon>
        <taxon>Zhouia</taxon>
    </lineage>
</organism>
<evidence type="ECO:0000313" key="1">
    <source>
        <dbReference type="EMBL" id="UNY98555.1"/>
    </source>
</evidence>
<dbReference type="Gene3D" id="3.30.420.40">
    <property type="match status" value="1"/>
</dbReference>
<accession>A0ABY3YLA2</accession>
<evidence type="ECO:0008006" key="3">
    <source>
        <dbReference type="Google" id="ProtNLM"/>
    </source>
</evidence>
<keyword evidence="2" id="KW-1185">Reference proteome</keyword>
<protein>
    <recommendedName>
        <fullName evidence="3">ROK family protein</fullName>
    </recommendedName>
</protein>
<dbReference type="SUPFAM" id="SSF53067">
    <property type="entry name" value="Actin-like ATPase domain"/>
    <property type="match status" value="1"/>
</dbReference>
<proteinExistence type="predicted"/>
<dbReference type="Proteomes" id="UP000829476">
    <property type="component" value="Chromosome"/>
</dbReference>
<reference evidence="1 2" key="1">
    <citation type="journal article" date="2018" name="Int. J. Syst. Evol. Microbiol.">
        <title>Zhouia spongiae sp. nov., isolated from a marine sponge.</title>
        <authorList>
            <person name="Zhuang L."/>
            <person name="Lin B."/>
            <person name="Qin F."/>
            <person name="Luo L."/>
        </authorList>
    </citation>
    <scope>NUCLEOTIDE SEQUENCE [LARGE SCALE GENOMIC DNA]</scope>
    <source>
        <strain evidence="1 2">HN-Y44</strain>
    </source>
</reference>
<sequence length="90" mass="10242">MINQQTCYLAIDIGGSRIKACWMQTDETFFTKEYLNKLINNHIRLKSCLNENTSIEELVSLVKKVMIKLGIRDYLIKGVGISTAGIVNYL</sequence>
<gene>
    <name evidence="1" type="ORF">MQE36_15925</name>
</gene>
<dbReference type="EMBL" id="CP094326">
    <property type="protein sequence ID" value="UNY98555.1"/>
    <property type="molecule type" value="Genomic_DNA"/>
</dbReference>
<evidence type="ECO:0000313" key="2">
    <source>
        <dbReference type="Proteomes" id="UP000829476"/>
    </source>
</evidence>
<dbReference type="RefSeq" id="WP_242936961.1">
    <property type="nucleotide sequence ID" value="NZ_CP094326.1"/>
</dbReference>
<dbReference type="InterPro" id="IPR043129">
    <property type="entry name" value="ATPase_NBD"/>
</dbReference>
<name>A0ABY3YLA2_9FLAO</name>